<name>A0ACC1HF83_9FUNG</name>
<dbReference type="Proteomes" id="UP001145114">
    <property type="component" value="Unassembled WGS sequence"/>
</dbReference>
<gene>
    <name evidence="1" type="primary">EHD3</name>
    <name evidence="1" type="ORF">EV182_004343</name>
</gene>
<reference evidence="1" key="1">
    <citation type="submission" date="2022-06" db="EMBL/GenBank/DDBJ databases">
        <title>Phylogenomic reconstructions and comparative analyses of Kickxellomycotina fungi.</title>
        <authorList>
            <person name="Reynolds N.K."/>
            <person name="Stajich J.E."/>
            <person name="Barry K."/>
            <person name="Grigoriev I.V."/>
            <person name="Crous P."/>
            <person name="Smith M.E."/>
        </authorList>
    </citation>
    <scope>NUCLEOTIDE SEQUENCE</scope>
    <source>
        <strain evidence="1">RSA 2271</strain>
    </source>
</reference>
<dbReference type="EC" id="3.1.2.4" evidence="1"/>
<sequence length="267" mass="29223">MFPISQHVLPRSTLLAGQRFTSPATKAIRGVKCSEVAARRLGMLARTNEILTHQQFGTRTLILNRPYALNALNLNMVSGILAKLREWSDSELCNVIVLKSNLGKAFCAGGDVVAASKLAQEGNPKALEFLAKEYQMDHYIATYQKPIVSLISGITLGGGVGISMFTPFRVATETTMFAMPETQIGFFPDVAASYFLPKFDGQLGRYLGLTGARLTGIDVYYAGIATHYVPTERLPLLEARLQDITSPSYDSVNKVLEEFVEEPLQPG</sequence>
<protein>
    <submittedName>
        <fullName evidence="1">3-hydroxyisobutyryl-CoA hydrolase</fullName>
        <ecNumber evidence="1">3.1.2.4</ecNumber>
    </submittedName>
</protein>
<keyword evidence="1" id="KW-0378">Hydrolase</keyword>
<organism evidence="1 2">
    <name type="scientific">Spiromyces aspiralis</name>
    <dbReference type="NCBI Taxonomy" id="68401"/>
    <lineage>
        <taxon>Eukaryota</taxon>
        <taxon>Fungi</taxon>
        <taxon>Fungi incertae sedis</taxon>
        <taxon>Zoopagomycota</taxon>
        <taxon>Kickxellomycotina</taxon>
        <taxon>Kickxellomycetes</taxon>
        <taxon>Kickxellales</taxon>
        <taxon>Kickxellaceae</taxon>
        <taxon>Spiromyces</taxon>
    </lineage>
</organism>
<evidence type="ECO:0000313" key="2">
    <source>
        <dbReference type="Proteomes" id="UP001145114"/>
    </source>
</evidence>
<keyword evidence="2" id="KW-1185">Reference proteome</keyword>
<accession>A0ACC1HF83</accession>
<evidence type="ECO:0000313" key="1">
    <source>
        <dbReference type="EMBL" id="KAJ1673902.1"/>
    </source>
</evidence>
<dbReference type="EMBL" id="JAMZIH010006455">
    <property type="protein sequence ID" value="KAJ1673902.1"/>
    <property type="molecule type" value="Genomic_DNA"/>
</dbReference>
<comment type="caution">
    <text evidence="1">The sequence shown here is derived from an EMBL/GenBank/DDBJ whole genome shotgun (WGS) entry which is preliminary data.</text>
</comment>
<feature type="non-terminal residue" evidence="1">
    <location>
        <position position="267"/>
    </location>
</feature>
<proteinExistence type="predicted"/>